<dbReference type="SUPFAM" id="SSF51735">
    <property type="entry name" value="NAD(P)-binding Rossmann-fold domains"/>
    <property type="match status" value="1"/>
</dbReference>
<dbReference type="InterPro" id="IPR016040">
    <property type="entry name" value="NAD(P)-bd_dom"/>
</dbReference>
<feature type="domain" description="NAD(P)-binding" evidence="1">
    <location>
        <begin position="10"/>
        <end position="145"/>
    </location>
</feature>
<dbReference type="PANTHER" id="PTHR14097:SF8">
    <property type="entry name" value="NAD(P)-BINDING DOMAIN-CONTAINING PROTEIN"/>
    <property type="match status" value="1"/>
</dbReference>
<evidence type="ECO:0000313" key="2">
    <source>
        <dbReference type="EMBL" id="GEM08312.1"/>
    </source>
</evidence>
<dbReference type="AlphaFoldDB" id="A0A511KDE1"/>
<sequence length="260" mass="27948">MPNMRLILTGATGNAGADVLREALRDSRITAVTVLSRRPLPPRINPDPSNPKLRVILHEDFATYSPALLRQLEGHSACIWALGVSSDGQTEENYRRITVDYPLAAAKAFAVLKREGEGKFVFAYVSGMGADQREGKAWAMFGRIKGDAERQLAQLPSEGNPSLATYSFRPAGILSSSPDPNAAIAANRPFIQSAARILGRFFPSMVTDAPVLARAMIEAALRGGSGSVEGWEGKGKVGNEGVFENADIKRLADESPARVQ</sequence>
<reference evidence="2 3" key="1">
    <citation type="submission" date="2019-07" db="EMBL/GenBank/DDBJ databases">
        <title>Rhodotorula toruloides NBRC10032 genome sequencing.</title>
        <authorList>
            <person name="Shida Y."/>
            <person name="Takaku H."/>
            <person name="Ogasawara W."/>
            <person name="Mori K."/>
        </authorList>
    </citation>
    <scope>NUCLEOTIDE SEQUENCE [LARGE SCALE GENOMIC DNA]</scope>
    <source>
        <strain evidence="2 3">NBRC10032</strain>
    </source>
</reference>
<dbReference type="InterPro" id="IPR036291">
    <property type="entry name" value="NAD(P)-bd_dom_sf"/>
</dbReference>
<evidence type="ECO:0000313" key="3">
    <source>
        <dbReference type="Proteomes" id="UP000321518"/>
    </source>
</evidence>
<accession>A0A511KDE1</accession>
<name>A0A511KDE1_RHOTO</name>
<comment type="caution">
    <text evidence="2">The sequence shown here is derived from an EMBL/GenBank/DDBJ whole genome shotgun (WGS) entry which is preliminary data.</text>
</comment>
<dbReference type="PANTHER" id="PTHR14097">
    <property type="entry name" value="OXIDOREDUCTASE HTATIP2"/>
    <property type="match status" value="1"/>
</dbReference>
<dbReference type="Gene3D" id="3.40.50.720">
    <property type="entry name" value="NAD(P)-binding Rossmann-like Domain"/>
    <property type="match status" value="1"/>
</dbReference>
<dbReference type="EMBL" id="BJWK01000005">
    <property type="protein sequence ID" value="GEM08312.1"/>
    <property type="molecule type" value="Genomic_DNA"/>
</dbReference>
<dbReference type="Proteomes" id="UP000321518">
    <property type="component" value="Unassembled WGS sequence"/>
</dbReference>
<organism evidence="2 3">
    <name type="scientific">Rhodotorula toruloides</name>
    <name type="common">Yeast</name>
    <name type="synonym">Rhodosporidium toruloides</name>
    <dbReference type="NCBI Taxonomy" id="5286"/>
    <lineage>
        <taxon>Eukaryota</taxon>
        <taxon>Fungi</taxon>
        <taxon>Dikarya</taxon>
        <taxon>Basidiomycota</taxon>
        <taxon>Pucciniomycotina</taxon>
        <taxon>Microbotryomycetes</taxon>
        <taxon>Sporidiobolales</taxon>
        <taxon>Sporidiobolaceae</taxon>
        <taxon>Rhodotorula</taxon>
    </lineage>
</organism>
<protein>
    <submittedName>
        <fullName evidence="2">Nucleoside-diphosphate-sugar epimerase</fullName>
    </submittedName>
</protein>
<proteinExistence type="predicted"/>
<evidence type="ECO:0000259" key="1">
    <source>
        <dbReference type="Pfam" id="PF13460"/>
    </source>
</evidence>
<dbReference type="Pfam" id="PF13460">
    <property type="entry name" value="NAD_binding_10"/>
    <property type="match status" value="1"/>
</dbReference>
<gene>
    <name evidence="2" type="ORF">Rt10032_c05g2329</name>
</gene>
<dbReference type="OrthoDB" id="9975943at2759"/>